<keyword evidence="2" id="KW-0571">Peptide transport</keyword>
<dbReference type="Gene3D" id="3.10.105.10">
    <property type="entry name" value="Dipeptide-binding Protein, Domain 3"/>
    <property type="match status" value="1"/>
</dbReference>
<feature type="signal peptide" evidence="4">
    <location>
        <begin position="1"/>
        <end position="19"/>
    </location>
</feature>
<feature type="domain" description="Solute-binding protein family 5" evidence="5">
    <location>
        <begin position="114"/>
        <end position="516"/>
    </location>
</feature>
<protein>
    <submittedName>
        <fullName evidence="6">Extracellular solute-binding protein</fullName>
    </submittedName>
</protein>
<evidence type="ECO:0000313" key="6">
    <source>
        <dbReference type="EMBL" id="WMN15076.1"/>
    </source>
</evidence>
<dbReference type="Gene3D" id="3.40.190.10">
    <property type="entry name" value="Periplasmic binding protein-like II"/>
    <property type="match status" value="1"/>
</dbReference>
<evidence type="ECO:0000256" key="1">
    <source>
        <dbReference type="ARBA" id="ARBA00022729"/>
    </source>
</evidence>
<dbReference type="CDD" id="cd08497">
    <property type="entry name" value="MbnE-like"/>
    <property type="match status" value="1"/>
</dbReference>
<dbReference type="RefSeq" id="WP_282877881.1">
    <property type="nucleotide sequence ID" value="NZ_CP133164.1"/>
</dbReference>
<feature type="chain" id="PRO_5046094878" evidence="4">
    <location>
        <begin position="20"/>
        <end position="609"/>
    </location>
</feature>
<evidence type="ECO:0000256" key="3">
    <source>
        <dbReference type="ARBA" id="ARBA00022927"/>
    </source>
</evidence>
<accession>A0ABY9N9C4</accession>
<organism evidence="6 7">
    <name type="scientific">Pseudomonas piscis</name>
    <dbReference type="NCBI Taxonomy" id="2614538"/>
    <lineage>
        <taxon>Bacteria</taxon>
        <taxon>Pseudomonadati</taxon>
        <taxon>Pseudomonadota</taxon>
        <taxon>Gammaproteobacteria</taxon>
        <taxon>Pseudomonadales</taxon>
        <taxon>Pseudomonadaceae</taxon>
        <taxon>Pseudomonas</taxon>
    </lineage>
</organism>
<dbReference type="InterPro" id="IPR039424">
    <property type="entry name" value="SBP_5"/>
</dbReference>
<reference evidence="6 7" key="1">
    <citation type="journal article" date="2023" name="Access Microbiol">
        <title>The genome of a steinernematid-associated Pseudomonas piscis bacterium encodes the biosynthesis of insect toxins.</title>
        <authorList>
            <person name="Awori R.M."/>
            <person name="Hendre P."/>
            <person name="Amugune N.O."/>
        </authorList>
    </citation>
    <scope>NUCLEOTIDE SEQUENCE [LARGE SCALE GENOMIC DNA]</scope>
    <source>
        <strain evidence="6 7">75</strain>
    </source>
</reference>
<dbReference type="PANTHER" id="PTHR30290">
    <property type="entry name" value="PERIPLASMIC BINDING COMPONENT OF ABC TRANSPORTER"/>
    <property type="match status" value="1"/>
</dbReference>
<evidence type="ECO:0000259" key="5">
    <source>
        <dbReference type="Pfam" id="PF00496"/>
    </source>
</evidence>
<keyword evidence="7" id="KW-1185">Reference proteome</keyword>
<gene>
    <name evidence="6" type="ORF">QL104_17030</name>
</gene>
<name>A0ABY9N9C4_9PSED</name>
<dbReference type="SUPFAM" id="SSF53850">
    <property type="entry name" value="Periplasmic binding protein-like II"/>
    <property type="match status" value="1"/>
</dbReference>
<evidence type="ECO:0000313" key="7">
    <source>
        <dbReference type="Proteomes" id="UP001237292"/>
    </source>
</evidence>
<dbReference type="EMBL" id="CP133164">
    <property type="protein sequence ID" value="WMN15076.1"/>
    <property type="molecule type" value="Genomic_DNA"/>
</dbReference>
<dbReference type="InterPro" id="IPR000914">
    <property type="entry name" value="SBP_5_dom"/>
</dbReference>
<keyword evidence="3" id="KW-0653">Protein transport</keyword>
<dbReference type="Pfam" id="PF00496">
    <property type="entry name" value="SBP_bac_5"/>
    <property type="match status" value="1"/>
</dbReference>
<keyword evidence="3" id="KW-0813">Transport</keyword>
<dbReference type="InterPro" id="IPR030678">
    <property type="entry name" value="Peptide/Ni-bd"/>
</dbReference>
<dbReference type="PANTHER" id="PTHR30290:SF64">
    <property type="entry name" value="ABC TRANSPORTER PERIPLASMIC BINDING PROTEIN"/>
    <property type="match status" value="1"/>
</dbReference>
<dbReference type="Proteomes" id="UP001237292">
    <property type="component" value="Chromosome"/>
</dbReference>
<sequence length="609" mass="69710">MRLLLPLLISLALSFPASATLIESHGYAQFGTLKYPARFTHFDWVNPAAPKGGTLRVMAFGTFDTLNPYTFKGTSPVATPNFLQYGVNELNEPLMVGTGLYAPSGDEPTSSYGLIARSVEYSEDRSWVVFNLRPEARFHDGMPITARDVAFSYRLLLKEGHPQYRTNLQEVQRVDILGPQRIRFVFKRAGNPLLILRLGEMPVLPQHYWKDRDFKATTFTPPLGSGPYRITQVQPGRQLVFERVKDYWGKDLPVNRGFANFDRVEVEFYRDSDVAFEAFKADEFDIYIEHQAKNWASGYDFPAVRRGEVIKAQVAHQIPTQTQGLFMNTRRATFADARVREALGMMFDFQWTNRTLFSGAYQRALSYYPNSAFCATGVPQGREWLLLSPYREQLPASLFTQPFSLPSTDGRGIPRHTLRRALGLLGEAGWKLNGQRLQNSAGQPLRFELMLVNPNLERILQPYVENLASIGIDARLRTVDRAQYKQRLDQFDYDMILMTLNQTLSPGLEQWQYFHSSQVAVKGSKNYAGIDNPIVDHLLEQLLAAQSRDEQLAAGRALDRVLLWQHYMIPNWYLNYHRLAYRNRFAFVTTPPYTLGLGAWWLKSLETTQ</sequence>
<keyword evidence="1 4" id="KW-0732">Signal</keyword>
<evidence type="ECO:0000256" key="2">
    <source>
        <dbReference type="ARBA" id="ARBA00022856"/>
    </source>
</evidence>
<dbReference type="PIRSF" id="PIRSF002741">
    <property type="entry name" value="MppA"/>
    <property type="match status" value="1"/>
</dbReference>
<proteinExistence type="predicted"/>
<evidence type="ECO:0000256" key="4">
    <source>
        <dbReference type="SAM" id="SignalP"/>
    </source>
</evidence>